<dbReference type="Gene3D" id="2.60.40.10">
    <property type="entry name" value="Immunoglobulins"/>
    <property type="match status" value="1"/>
</dbReference>
<evidence type="ECO:0000313" key="7">
    <source>
        <dbReference type="Proteomes" id="UP000295070"/>
    </source>
</evidence>
<dbReference type="PRINTS" id="PR01638">
    <property type="entry name" value="MHCCLASSI"/>
</dbReference>
<dbReference type="PROSITE" id="PS50835">
    <property type="entry name" value="IG_LIKE"/>
    <property type="match status" value="1"/>
</dbReference>
<proteinExistence type="inferred from homology"/>
<organism evidence="6 7">
    <name type="scientific">Perca flavescens</name>
    <name type="common">American yellow perch</name>
    <name type="synonym">Morone flavescens</name>
    <dbReference type="NCBI Taxonomy" id="8167"/>
    <lineage>
        <taxon>Eukaryota</taxon>
        <taxon>Metazoa</taxon>
        <taxon>Chordata</taxon>
        <taxon>Craniata</taxon>
        <taxon>Vertebrata</taxon>
        <taxon>Euteleostomi</taxon>
        <taxon>Actinopterygii</taxon>
        <taxon>Neopterygii</taxon>
        <taxon>Teleostei</taxon>
        <taxon>Neoteleostei</taxon>
        <taxon>Acanthomorphata</taxon>
        <taxon>Eupercaria</taxon>
        <taxon>Perciformes</taxon>
        <taxon>Percoidei</taxon>
        <taxon>Percidae</taxon>
        <taxon>Percinae</taxon>
        <taxon>Perca</taxon>
    </lineage>
</organism>
<dbReference type="InterPro" id="IPR007110">
    <property type="entry name" value="Ig-like_dom"/>
</dbReference>
<dbReference type="Gene3D" id="3.30.500.10">
    <property type="entry name" value="MHC class I-like antigen recognition-like"/>
    <property type="match status" value="1"/>
</dbReference>
<dbReference type="GO" id="GO:0009897">
    <property type="term" value="C:external side of plasma membrane"/>
    <property type="evidence" value="ECO:0007669"/>
    <property type="project" value="TreeGrafter"/>
</dbReference>
<dbReference type="SUPFAM" id="SSF54452">
    <property type="entry name" value="MHC antigen-recognition domain"/>
    <property type="match status" value="1"/>
</dbReference>
<evidence type="ECO:0000256" key="3">
    <source>
        <dbReference type="SAM" id="MobiDB-lite"/>
    </source>
</evidence>
<dbReference type="PANTHER" id="PTHR16675">
    <property type="entry name" value="MHC CLASS I-RELATED"/>
    <property type="match status" value="1"/>
</dbReference>
<dbReference type="InterPro" id="IPR001039">
    <property type="entry name" value="MHC_I_a_a1/a2"/>
</dbReference>
<dbReference type="InterPro" id="IPR003597">
    <property type="entry name" value="Ig_C1-set"/>
</dbReference>
<evidence type="ECO:0000256" key="2">
    <source>
        <dbReference type="RuleBase" id="RU004439"/>
    </source>
</evidence>
<dbReference type="Pfam" id="PF00129">
    <property type="entry name" value="MHC_I"/>
    <property type="match status" value="1"/>
</dbReference>
<dbReference type="InterPro" id="IPR037055">
    <property type="entry name" value="MHC_I-like_Ag-recog_sf"/>
</dbReference>
<evidence type="ECO:0000256" key="4">
    <source>
        <dbReference type="SAM" id="SignalP"/>
    </source>
</evidence>
<dbReference type="AlphaFoldDB" id="A0A484CR20"/>
<dbReference type="Proteomes" id="UP000295070">
    <property type="component" value="Chromosome 14"/>
</dbReference>
<dbReference type="SMART" id="SM00407">
    <property type="entry name" value="IGc1"/>
    <property type="match status" value="1"/>
</dbReference>
<sequence>MQLILLLLLSCHVASAAIHSLKHVYTASSKVPNFPEFVAVVFVDGFQTDHYSSITKTTVPTQAWMSRVTADDPEYWKRQTSYWEGQEQIGRVNIEILKERFNRTEGIHVIQVLNGCEWDDETGEVNGFGLISYNGEDILILDMKAQRWITTKPQLVRSQHKWNNDKSWLEFMEHRLIQECPVRLKNSLKYGKSTLQRTELPRVSLLQKTPWSPVSCHATGFYPDRALMFWSRDGEELHEHVDHGELLYNHDGTFQMSVDLNLSLVKRDDWWRYDCVFQLSGVKDDILTKLDPAVIRTNWVEKPSATTLPITLSAVVSVLTLATGVTVYKKKKAKSPSDSPDNVELSEKLKPET</sequence>
<dbReference type="EMBL" id="SCKG01000014">
    <property type="protein sequence ID" value="TDH03634.1"/>
    <property type="molecule type" value="Genomic_DNA"/>
</dbReference>
<dbReference type="InterPro" id="IPR011161">
    <property type="entry name" value="MHC_I-like_Ag-recog"/>
</dbReference>
<keyword evidence="1" id="KW-0325">Glycoprotein</keyword>
<feature type="region of interest" description="Disordered" evidence="3">
    <location>
        <begin position="331"/>
        <end position="353"/>
    </location>
</feature>
<dbReference type="Pfam" id="PF07654">
    <property type="entry name" value="C1-set"/>
    <property type="match status" value="1"/>
</dbReference>
<dbReference type="PANTHER" id="PTHR16675:SF237">
    <property type="entry name" value="MHC CLASS I ANTIGEN TRANSCRIPT VARIANT 1-RELATED"/>
    <property type="match status" value="1"/>
</dbReference>
<feature type="chain" id="PRO_5019778197" description="Ig-like domain-containing protein" evidence="4">
    <location>
        <begin position="17"/>
        <end position="353"/>
    </location>
</feature>
<reference evidence="6 7" key="1">
    <citation type="submission" date="2019-01" db="EMBL/GenBank/DDBJ databases">
        <title>A chromosome-scale genome assembly of the yellow perch, Perca flavescens.</title>
        <authorList>
            <person name="Feron R."/>
            <person name="Morvezen R."/>
            <person name="Bestin A."/>
            <person name="Haffray P."/>
            <person name="Klopp C."/>
            <person name="Zahm M."/>
            <person name="Cabau C."/>
            <person name="Roques C."/>
            <person name="Donnadieu C."/>
            <person name="Bouchez O."/>
            <person name="Christie M."/>
            <person name="Larson W."/>
            <person name="Guiguen Y."/>
        </authorList>
    </citation>
    <scope>NUCLEOTIDE SEQUENCE [LARGE SCALE GENOMIC DNA]</scope>
    <source>
        <strain evidence="6">YP-PL-M2</strain>
        <tissue evidence="6">Blood</tissue>
    </source>
</reference>
<dbReference type="SUPFAM" id="SSF48726">
    <property type="entry name" value="Immunoglobulin"/>
    <property type="match status" value="1"/>
</dbReference>
<dbReference type="InterPro" id="IPR011162">
    <property type="entry name" value="MHC_I/II-like_Ag-recog"/>
</dbReference>
<feature type="domain" description="Ig-like" evidence="5">
    <location>
        <begin position="201"/>
        <end position="275"/>
    </location>
</feature>
<dbReference type="InterPro" id="IPR013783">
    <property type="entry name" value="Ig-like_fold"/>
</dbReference>
<dbReference type="InterPro" id="IPR036179">
    <property type="entry name" value="Ig-like_dom_sf"/>
</dbReference>
<gene>
    <name evidence="6" type="ORF">EPR50_G00143920</name>
</gene>
<evidence type="ECO:0000313" key="6">
    <source>
        <dbReference type="EMBL" id="TDH03634.1"/>
    </source>
</evidence>
<keyword evidence="4" id="KW-0732">Signal</keyword>
<dbReference type="GO" id="GO:0005615">
    <property type="term" value="C:extracellular space"/>
    <property type="evidence" value="ECO:0007669"/>
    <property type="project" value="TreeGrafter"/>
</dbReference>
<protein>
    <recommendedName>
        <fullName evidence="5">Ig-like domain-containing protein</fullName>
    </recommendedName>
</protein>
<dbReference type="GO" id="GO:0006955">
    <property type="term" value="P:immune response"/>
    <property type="evidence" value="ECO:0007669"/>
    <property type="project" value="TreeGrafter"/>
</dbReference>
<evidence type="ECO:0000256" key="1">
    <source>
        <dbReference type="ARBA" id="ARBA00023180"/>
    </source>
</evidence>
<keyword evidence="7" id="KW-1185">Reference proteome</keyword>
<accession>A0A484CR20</accession>
<comment type="similarity">
    <text evidence="2">Belongs to the MHC class I family.</text>
</comment>
<dbReference type="InterPro" id="IPR050208">
    <property type="entry name" value="MHC_class-I_related"/>
</dbReference>
<comment type="caution">
    <text evidence="6">The sequence shown here is derived from an EMBL/GenBank/DDBJ whole genome shotgun (WGS) entry which is preliminary data.</text>
</comment>
<name>A0A484CR20_PERFV</name>
<feature type="signal peptide" evidence="4">
    <location>
        <begin position="1"/>
        <end position="16"/>
    </location>
</feature>
<dbReference type="FunFam" id="2.60.40.10:FF:000943">
    <property type="entry name" value="Classical MHC class I molecule, alpha-chain"/>
    <property type="match status" value="1"/>
</dbReference>
<evidence type="ECO:0000259" key="5">
    <source>
        <dbReference type="PROSITE" id="PS50835"/>
    </source>
</evidence>